<feature type="region of interest" description="Disordered" evidence="1">
    <location>
        <begin position="2989"/>
        <end position="3023"/>
    </location>
</feature>
<feature type="compositionally biased region" description="Basic and acidic residues" evidence="1">
    <location>
        <begin position="1247"/>
        <end position="1256"/>
    </location>
</feature>
<dbReference type="Ensembl" id="ENSPNAT00000058592.1">
    <property type="protein sequence ID" value="ENSPNAP00000041811.1"/>
    <property type="gene ID" value="ENSPNAG00000032997.1"/>
</dbReference>
<feature type="region of interest" description="Disordered" evidence="1">
    <location>
        <begin position="2468"/>
        <end position="2640"/>
    </location>
</feature>
<feature type="region of interest" description="Disordered" evidence="1">
    <location>
        <begin position="1926"/>
        <end position="2023"/>
    </location>
</feature>
<feature type="region of interest" description="Disordered" evidence="1">
    <location>
        <begin position="1574"/>
        <end position="1597"/>
    </location>
</feature>
<feature type="region of interest" description="Disordered" evidence="1">
    <location>
        <begin position="2797"/>
        <end position="2833"/>
    </location>
</feature>
<feature type="compositionally biased region" description="Acidic residues" evidence="1">
    <location>
        <begin position="3582"/>
        <end position="3592"/>
    </location>
</feature>
<feature type="compositionally biased region" description="Basic and acidic residues" evidence="1">
    <location>
        <begin position="793"/>
        <end position="802"/>
    </location>
</feature>
<dbReference type="CTD" id="751650"/>
<organism evidence="2 3">
    <name type="scientific">Pygocentrus nattereri</name>
    <name type="common">Red-bellied piranha</name>
    <dbReference type="NCBI Taxonomy" id="42514"/>
    <lineage>
        <taxon>Eukaryota</taxon>
        <taxon>Metazoa</taxon>
        <taxon>Chordata</taxon>
        <taxon>Craniata</taxon>
        <taxon>Vertebrata</taxon>
        <taxon>Euteleostomi</taxon>
        <taxon>Actinopterygii</taxon>
        <taxon>Neopterygii</taxon>
        <taxon>Teleostei</taxon>
        <taxon>Ostariophysi</taxon>
        <taxon>Characiformes</taxon>
        <taxon>Characoidei</taxon>
        <taxon>Pygocentrus</taxon>
    </lineage>
</organism>
<feature type="compositionally biased region" description="Polar residues" evidence="1">
    <location>
        <begin position="2468"/>
        <end position="2479"/>
    </location>
</feature>
<feature type="compositionally biased region" description="Acidic residues" evidence="1">
    <location>
        <begin position="2388"/>
        <end position="2401"/>
    </location>
</feature>
<feature type="compositionally biased region" description="Acidic residues" evidence="1">
    <location>
        <begin position="1659"/>
        <end position="1668"/>
    </location>
</feature>
<feature type="region of interest" description="Disordered" evidence="1">
    <location>
        <begin position="3035"/>
        <end position="3101"/>
    </location>
</feature>
<feature type="region of interest" description="Disordered" evidence="1">
    <location>
        <begin position="3328"/>
        <end position="3349"/>
    </location>
</feature>
<reference evidence="2" key="2">
    <citation type="submission" date="2025-08" db="UniProtKB">
        <authorList>
            <consortium name="Ensembl"/>
        </authorList>
    </citation>
    <scope>IDENTIFICATION</scope>
</reference>
<proteinExistence type="predicted"/>
<feature type="region of interest" description="Disordered" evidence="1">
    <location>
        <begin position="600"/>
        <end position="643"/>
    </location>
</feature>
<feature type="compositionally biased region" description="Acidic residues" evidence="1">
    <location>
        <begin position="3248"/>
        <end position="3260"/>
    </location>
</feature>
<feature type="compositionally biased region" description="Basic and acidic residues" evidence="1">
    <location>
        <begin position="918"/>
        <end position="944"/>
    </location>
</feature>
<evidence type="ECO:0000313" key="2">
    <source>
        <dbReference type="Ensembl" id="ENSPNAP00000041811.1"/>
    </source>
</evidence>
<feature type="compositionally biased region" description="Basic and acidic residues" evidence="1">
    <location>
        <begin position="1838"/>
        <end position="1857"/>
    </location>
</feature>
<dbReference type="GeneID" id="108423663"/>
<feature type="compositionally biased region" description="Basic and acidic residues" evidence="1">
    <location>
        <begin position="810"/>
        <end position="858"/>
    </location>
</feature>
<feature type="compositionally biased region" description="Polar residues" evidence="1">
    <location>
        <begin position="2106"/>
        <end position="2118"/>
    </location>
</feature>
<feature type="compositionally biased region" description="Polar residues" evidence="1">
    <location>
        <begin position="2856"/>
        <end position="2869"/>
    </location>
</feature>
<dbReference type="RefSeq" id="XP_017546605.2">
    <property type="nucleotide sequence ID" value="XM_017691116.2"/>
</dbReference>
<feature type="compositionally biased region" description="Basic and acidic residues" evidence="1">
    <location>
        <begin position="1503"/>
        <end position="1519"/>
    </location>
</feature>
<feature type="compositionally biased region" description="Acidic residues" evidence="1">
    <location>
        <begin position="1393"/>
        <end position="1404"/>
    </location>
</feature>
<feature type="compositionally biased region" description="Basic and acidic residues" evidence="1">
    <location>
        <begin position="1383"/>
        <end position="1392"/>
    </location>
</feature>
<feature type="compositionally biased region" description="Basic and acidic residues" evidence="1">
    <location>
        <begin position="3297"/>
        <end position="3313"/>
    </location>
</feature>
<feature type="compositionally biased region" description="Basic and acidic residues" evidence="1">
    <location>
        <begin position="2939"/>
        <end position="2948"/>
    </location>
</feature>
<feature type="compositionally biased region" description="Polar residues" evidence="1">
    <location>
        <begin position="889"/>
        <end position="898"/>
    </location>
</feature>
<feature type="compositionally biased region" description="Basic and acidic residues" evidence="1">
    <location>
        <begin position="952"/>
        <end position="996"/>
    </location>
</feature>
<feature type="compositionally biased region" description="Basic and acidic residues" evidence="1">
    <location>
        <begin position="1180"/>
        <end position="1200"/>
    </location>
</feature>
<feature type="region of interest" description="Disordered" evidence="1">
    <location>
        <begin position="1029"/>
        <end position="1324"/>
    </location>
</feature>
<feature type="compositionally biased region" description="Basic and acidic residues" evidence="1">
    <location>
        <begin position="3649"/>
        <end position="3662"/>
    </location>
</feature>
<feature type="compositionally biased region" description="Basic and acidic residues" evidence="1">
    <location>
        <begin position="1987"/>
        <end position="2018"/>
    </location>
</feature>
<feature type="compositionally biased region" description="Basic and acidic residues" evidence="1">
    <location>
        <begin position="1473"/>
        <end position="1482"/>
    </location>
</feature>
<feature type="compositionally biased region" description="Basic and acidic residues" evidence="1">
    <location>
        <begin position="2551"/>
        <end position="2576"/>
    </location>
</feature>
<feature type="compositionally biased region" description="Acidic residues" evidence="1">
    <location>
        <begin position="3485"/>
        <end position="3494"/>
    </location>
</feature>
<sequence>MKFPVDLLATVEPEALEQSAKDYMSKLLYRNPEIHEFLSLPDSSEVEISLCNVSFVPLYGVDIKQKVLALFSPEDRFKAVGLYLLGQWWSAEDILKTADSSRTGLLEVRTPGDRIVLYVLNRIIYRTKEKASDDIHFLCHEEHAVAKIFWKSGEAIGFYSVKPEGSLCSSFVTQCYQLPIMDTIFIRKHHRGNGYGLQMLEDFVRSFKKECLGLKYPLSPAMYKVCKNYLSTYPADKELLWEVEGIGGLFQRTLIAKKLQTMELKGDHQVVGRLNFETESTDVPMEKVMTQVQKTMEYTVEVVEEVVQIKIRKEVQDTPVTTRGQSSNLKRKKLGEEAGATTDKIIRVEDIEAAVQSPLDESMAEVVRSSLNITESNLKETAFTVTHGEENEMDVVHVHCEEHKELSTESEESVLEVCALAKPITVQATVTPEEAQEKTGLTSVAEIQSLKSSEETRVVKSFEATVGLVDLQPVELQQVVEVEIVKMTSGIEEVKEKNEDVTGTKDGKGEVEEEIAEKTLVAATNVVEEARAAHEEITCMQKPSQQTELDLKPVLMEESTTTEIRVLKKSSRVSNAIPQQKSTRLHDELQVAIKLCPSEAKAAPKERSTGRSKAVQQEESAQAVGQPENEEDQEMRKKAKNEKQEVVDIVQHTNEVYSIQSKITEETDNMNEVVLTGKDKGSPQHLIIEGEDMKINCKEITTEEICQEGKEIQNDSEIENREKTSVNSCVEPEKLLDVAGTTDDVPEVESVEKEKVGGVEVEKIALSENVVGGVDETEEKNENVEIEEGTLNEVRKEEHIKDASMVQESVSEKKNEPEVQKPSHDNEVKSENRTELTEVEDAEKASSSRPAGKRDDGQRSNNATPLRRSQRFKGQPQEGELTRRVLRSGTKSITTPSKQKYVLHIKTVKQQEESAQAEGKHEVEQKEQIMESHTGVAEREKMETVRITSVEDNEHVKDDSEEKSSLDKGCFEPETSDDHDLKKVEDGSQFKNKVDEECQMTNKDASFEDAETSKHGTKMNEADVQMEAQGKSTLQSIGEPVEEQEEEAREMSQKKELLQTQSLVEPAEKEQTESEQLVKMADTVNTVMTEVVDKTETEENSKEKMEDEMKSVSKNENTGPESTDADQGFTEVVQEEELLKQSKLLPSNKELEIEDISKPSYGDNETAEEILQSPEGGNQELDKIAGADENREDSKEKEEVVQQTESLVESTEKDQAGENETSVGSTQPQDDVAEKEDAFTEMEVEESMTKSLKEQVVEVSAGKMLKTDSEQEESMLAEEKLKDDGAGEITLEEETGVEVSESTVEMCTSDNEKHQEEDQERVTTCHVQESTLEEETSVIISRSLRRRTVTVMPSPQRKSKNLQKTEVDMAQNEHTVLIEVTDNTDKASTEEAKENEDEKMEAEDSAGSRDEDRFPKSTDTDQGQVEVVQEEEPLKETKTFQEIPGNEETEIKEVIKPFCSDEEDKSSNWTEPIAEKDSDKADNSTSTGKHADSQRPNYATPLRHSERFKDQPVEGELTKRVLRSGTKTVTAISKEKSIQHSKTMKYKEVGAQTVGEPEVEQKQEAMELLTEAAQGENMDGENSENLTDSLQEESKVEKEYLEAEKAHDHDLKEVENKTEDSLQNETIEDGKKIVVVDHDEADVVKDAEIEVEGKTGQEPAEEQVEEPVTEMAQKEDGENVVESMSDFTQQKADVVSQDIPRKQTDNTKATKETSQSPEEADQELDKPASTQEDTDESKDEEEVVKQTQCRDEPAEKEETGGNQTSTETSQSQEADWLNKADALAEMGVEEPMTEEQVVVHADKMPKSGSEQEKSMLAEETLTKTNTKTLRDAPGNEETIIKDISEPSHGDEEKKSDNWTETVEQDESINTDNLGSTGKHSDGKRSNYSTPLRRSKRFKDQHIESELTKRVLRSGTKTVTALFKQRHVKHTKTVKQQEERAHAVGEPEVEQREEIMESHPGVAEEEKIETLNTTNERDNEKLTALQDRAQEDSGVEKEYLDAESTHDHDLKEVKNKMEDDSQNETIEDCKKIVVVDIEDAEVAKDAEIEEKSTQQLGKEPFEKQEEEPATEIVQTEDGQNVESRSVFTLQEAAVVLVDFNKVPPKQTGDSETTAETLQSPEEGDEEQDKLASTEENREENKEEQGMMKQTESLVEQTKKEQTGENETSTEATEEEMGVEEPMTERLKECVVEVGADMMLKTAGEQEESMLTEKKPDDRAGEIILEVKSGVAVAESIAEMYTSESEKHQIEHQERVTTGYEEAVKESSTKEETPIIISRSLRQRTVTVMSTSQRKSKHLQKTEVEMAENENVQITMEKIELSAVPNDESPVIDQGQMEVVEEIEHVKETSTPQEIPGNEESTIKELSESDLSDKTEVADSYPAEVVKDAETEENKDEVIEAEDSTILKDADRVPESTDTDQSRMEVEEPAVEMIPGQGEQKAEDTTAGLKLQKASIVLVDFNKLPPKQTMDSVTAKETTLPQEEVCQELDTPDISVYIEGSNTEDEGIKQTETLTESAEKEQMKMTDEGVVKIAERENVETEDVKNKTAKGTSEIRDNNDEKMEIEGDGVKEDEDRVPELIPENEPAEETSTLQEIPSKTQIQEPRQADEEKSDHQTEEEFSDTAHKADRGKQEEVGTPVRHCRRCADQPTVSELAIRVLRSSTKQVKATPKQRYTWQTKAMVQNEESERTVDKPEEKREIKALQNDVAEGEKMETVTTEGATENMIISVGRRVEENNELEAEQIEESVVAKDIRSEQYSEEITTEGEIDEAALATTDEEKISNLHISDITKDAEMEVEEKTPAQSVIEPVEEQAEAAVTEMAQNEDGQNAIKPTSAFNLQKATVVLMDFNKVPPIQTVDNETTDESSQSQKEVDKQTNIDENRDESSEDDGVVKLTESLVESAEKEHKIGDEAAQPQNEEGLDKADVLEENEPLAEVEEPMTKNLKEPVVDVGADNSLKTGSEQEETVLAEEKLKVEDIMLEAESTATVSVCTNENHKDDQENITTGYEETVQESSTEEETPVITSRSLRWRTVTVMSPPQRKSKHVKKPGVQTDIGKAEAVKDTDVSEAEKTPAICLPTEVSMPERDVEDASECGKVTSETETHECILEEQGTEALVAHEMPGIECKMLAVEGDTIMKESEDKEKGEMASDTAVSADAEATTIEAEKVLQVKSTEVDHEKDENIEEEMVLLIQDSAAQEKELEIPTGSPTNVVKEAATQAEEIVESEVDSLGKESNQNTSVTEPAQETTEEEVPEEEEEPIMTRNLRSRTVTAKYPMRRKSKRLCQEVVETPVKSPQPEKEAALVEASNERETVEPITIVEEKNEIKITERDSKDESEDAQWASEGTSKEVITLEERGGENIAETDGGKMEKITDGENEMVEGVPEDKVEESTTEGANNEEVGMKICVEGSDLIDNDMEKEADKTDKEEEGSTKPEQENNQVQNILDKVEVQLLEEKSEGESSLVKEKTQIKEPEDKDKLSTAEETLDEVEEALSVERRSLRKRTITIKATSERTSKRMRKQNQDEPEQAQSRELVNMSEEETDTTTEAARGEDKAEADECKEEAAEHENKITDKGGRTADTVEEIEEDQEGAEPKEKNGNECNKISLTLDEGFTLELEEEEENNGPQENKVVEEMEASLMECLNVASTKEHITDKKEEPAVKKRQVLQGRSSAAASPEQRSPRRSKRFLMESQSEMESRSEVEVTKEKEGKKKPQQKRKAIVDLTPRRSKRLARPNIV</sequence>
<feature type="compositionally biased region" description="Basic and acidic residues" evidence="1">
    <location>
        <begin position="2901"/>
        <end position="2910"/>
    </location>
</feature>
<feature type="compositionally biased region" description="Basic and acidic residues" evidence="1">
    <location>
        <begin position="1310"/>
        <end position="1323"/>
    </location>
</feature>
<feature type="region of interest" description="Disordered" evidence="1">
    <location>
        <begin position="1648"/>
        <end position="1900"/>
    </location>
</feature>
<feature type="compositionally biased region" description="Basic and acidic residues" evidence="1">
    <location>
        <begin position="3056"/>
        <end position="3071"/>
    </location>
</feature>
<feature type="region of interest" description="Disordered" evidence="1">
    <location>
        <begin position="1346"/>
        <end position="1522"/>
    </location>
</feature>
<feature type="compositionally biased region" description="Basic and acidic residues" evidence="1">
    <location>
        <begin position="1406"/>
        <end position="1419"/>
    </location>
</feature>
<feature type="compositionally biased region" description="Basic and acidic residues" evidence="1">
    <location>
        <begin position="2359"/>
        <end position="2375"/>
    </location>
</feature>
<feature type="compositionally biased region" description="Basic and acidic residues" evidence="1">
    <location>
        <begin position="2403"/>
        <end position="2424"/>
    </location>
</feature>
<evidence type="ECO:0008006" key="4">
    <source>
        <dbReference type="Google" id="ProtNLM"/>
    </source>
</evidence>
<feature type="region of interest" description="Disordered" evidence="1">
    <location>
        <begin position="2853"/>
        <end position="2965"/>
    </location>
</feature>
<feature type="region of interest" description="Disordered" evidence="1">
    <location>
        <begin position="770"/>
        <end position="1017"/>
    </location>
</feature>
<feature type="region of interest" description="Disordered" evidence="1">
    <location>
        <begin position="2098"/>
        <end position="2183"/>
    </location>
</feature>
<dbReference type="PANTHER" id="PTHR22442:SF3">
    <property type="entry name" value="SOLUBLE LAMIN-ASSOCIATED PROTEIN OF 75 KDA"/>
    <property type="match status" value="1"/>
</dbReference>
<feature type="compositionally biased region" description="Basic and acidic residues" evidence="1">
    <location>
        <begin position="3697"/>
        <end position="3713"/>
    </location>
</feature>
<feature type="compositionally biased region" description="Acidic residues" evidence="1">
    <location>
        <begin position="775"/>
        <end position="790"/>
    </location>
</feature>
<feature type="region of interest" description="Disordered" evidence="1">
    <location>
        <begin position="2044"/>
        <end position="2083"/>
    </location>
</feature>
<feature type="compositionally biased region" description="Basic and acidic residues" evidence="1">
    <location>
        <begin position="1748"/>
        <end position="1759"/>
    </location>
</feature>
<feature type="compositionally biased region" description="Acidic residues" evidence="1">
    <location>
        <begin position="1732"/>
        <end position="1742"/>
    </location>
</feature>
<feature type="compositionally biased region" description="Basic and acidic residues" evidence="1">
    <location>
        <begin position="1934"/>
        <end position="1980"/>
    </location>
</feature>
<feature type="region of interest" description="Disordered" evidence="1">
    <location>
        <begin position="3290"/>
        <end position="3313"/>
    </location>
</feature>
<feature type="compositionally biased region" description="Polar residues" evidence="1">
    <location>
        <begin position="1218"/>
        <end position="1229"/>
    </location>
</feature>
<dbReference type="GeneTree" id="ENSGT00510000048902"/>
<feature type="compositionally biased region" description="Basic and acidic residues" evidence="1">
    <location>
        <begin position="3447"/>
        <end position="3482"/>
    </location>
</feature>
<feature type="compositionally biased region" description="Basic and acidic residues" evidence="1">
    <location>
        <begin position="2242"/>
        <end position="2253"/>
    </location>
</feature>
<feature type="compositionally biased region" description="Basic and acidic residues" evidence="1">
    <location>
        <begin position="1800"/>
        <end position="1816"/>
    </location>
</feature>
<feature type="compositionally biased region" description="Basic and acidic residues" evidence="1">
    <location>
        <begin position="2604"/>
        <end position="2633"/>
    </location>
</feature>
<feature type="compositionally biased region" description="Basic and acidic residues" evidence="1">
    <location>
        <begin position="3550"/>
        <end position="3578"/>
    </location>
</feature>
<feature type="region of interest" description="Disordered" evidence="1">
    <location>
        <begin position="3383"/>
        <end position="3739"/>
    </location>
</feature>
<feature type="compositionally biased region" description="Acidic residues" evidence="1">
    <location>
        <begin position="1231"/>
        <end position="1246"/>
    </location>
</feature>
<dbReference type="PANTHER" id="PTHR22442">
    <property type="match status" value="1"/>
</dbReference>
<feature type="compositionally biased region" description="Basic and acidic residues" evidence="1">
    <location>
        <begin position="2515"/>
        <end position="2544"/>
    </location>
</feature>
<accession>A0AAR2IW26</accession>
<feature type="region of interest" description="Disordered" evidence="1">
    <location>
        <begin position="3226"/>
        <end position="3268"/>
    </location>
</feature>
<reference evidence="2" key="3">
    <citation type="submission" date="2025-09" db="UniProtKB">
        <authorList>
            <consortium name="Ensembl"/>
        </authorList>
    </citation>
    <scope>IDENTIFICATION</scope>
</reference>
<feature type="compositionally biased region" description="Low complexity" evidence="1">
    <location>
        <begin position="1818"/>
        <end position="1827"/>
    </location>
</feature>
<evidence type="ECO:0000256" key="1">
    <source>
        <dbReference type="SAM" id="MobiDB-lite"/>
    </source>
</evidence>
<feature type="compositionally biased region" description="Basic and acidic residues" evidence="1">
    <location>
        <begin position="2260"/>
        <end position="2270"/>
    </location>
</feature>
<feature type="compositionally biased region" description="Polar residues" evidence="1">
    <location>
        <begin position="2071"/>
        <end position="2083"/>
    </location>
</feature>
<feature type="compositionally biased region" description="Basic residues" evidence="1">
    <location>
        <begin position="3728"/>
        <end position="3739"/>
    </location>
</feature>
<feature type="compositionally biased region" description="Basic and acidic residues" evidence="1">
    <location>
        <begin position="2127"/>
        <end position="2144"/>
    </location>
</feature>
<dbReference type="InterPro" id="IPR029625">
    <property type="entry name" value="FAM169"/>
</dbReference>
<feature type="region of interest" description="Disordered" evidence="1">
    <location>
        <begin position="2344"/>
        <end position="2445"/>
    </location>
</feature>
<protein>
    <recommendedName>
        <fullName evidence="4">N-acetyltransferase domain-containing protein</fullName>
    </recommendedName>
</protein>
<feature type="compositionally biased region" description="Polar residues" evidence="1">
    <location>
        <begin position="2820"/>
        <end position="2833"/>
    </location>
</feature>
<feature type="region of interest" description="Disordered" evidence="1">
    <location>
        <begin position="2240"/>
        <end position="2270"/>
    </location>
</feature>
<feature type="compositionally biased region" description="Basic and acidic residues" evidence="1">
    <location>
        <begin position="1699"/>
        <end position="1711"/>
    </location>
</feature>
<name>A0AAR2IW26_PYGNA</name>
<feature type="compositionally biased region" description="Polar residues" evidence="1">
    <location>
        <begin position="2587"/>
        <end position="2602"/>
    </location>
</feature>
<feature type="compositionally biased region" description="Polar residues" evidence="1">
    <location>
        <begin position="1760"/>
        <end position="1773"/>
    </location>
</feature>
<evidence type="ECO:0000313" key="3">
    <source>
        <dbReference type="Proteomes" id="UP001501920"/>
    </source>
</evidence>
<keyword evidence="3" id="KW-1185">Reference proteome</keyword>
<feature type="compositionally biased region" description="Acidic residues" evidence="1">
    <location>
        <begin position="2927"/>
        <end position="2938"/>
    </location>
</feature>
<dbReference type="Proteomes" id="UP001501920">
    <property type="component" value="Chromosome 20"/>
</dbReference>
<reference evidence="2 3" key="1">
    <citation type="submission" date="2020-10" db="EMBL/GenBank/DDBJ databases">
        <title>Pygocentrus nattereri (red-bellied piranha) genome, fPygNat1, primary haplotype.</title>
        <authorList>
            <person name="Myers G."/>
            <person name="Meyer A."/>
            <person name="Karagic N."/>
            <person name="Pippel M."/>
            <person name="Winkler S."/>
            <person name="Tracey A."/>
            <person name="Wood J."/>
            <person name="Formenti G."/>
            <person name="Howe K."/>
            <person name="Fedrigo O."/>
            <person name="Jarvis E.D."/>
        </authorList>
    </citation>
    <scope>NUCLEOTIDE SEQUENCE [LARGE SCALE GENOMIC DNA]</scope>
</reference>
<feature type="compositionally biased region" description="Basic and acidic residues" evidence="1">
    <location>
        <begin position="3417"/>
        <end position="3437"/>
    </location>
</feature>
<feature type="compositionally biased region" description="Basic and acidic residues" evidence="1">
    <location>
        <begin position="2870"/>
        <end position="2884"/>
    </location>
</feature>
<feature type="compositionally biased region" description="Basic and acidic residues" evidence="1">
    <location>
        <begin position="1091"/>
        <end position="1113"/>
    </location>
</feature>